<protein>
    <submittedName>
        <fullName evidence="2">Uncharacterized protein</fullName>
    </submittedName>
</protein>
<organism evidence="2 3">
    <name type="scientific">Pseudodesulfovibrio nedwellii</name>
    <dbReference type="NCBI Taxonomy" id="2973072"/>
    <lineage>
        <taxon>Bacteria</taxon>
        <taxon>Pseudomonadati</taxon>
        <taxon>Thermodesulfobacteriota</taxon>
        <taxon>Desulfovibrionia</taxon>
        <taxon>Desulfovibrionales</taxon>
        <taxon>Desulfovibrionaceae</taxon>
    </lineage>
</organism>
<dbReference type="EMBL" id="AP026709">
    <property type="protein sequence ID" value="BDQ38325.1"/>
    <property type="molecule type" value="Genomic_DNA"/>
</dbReference>
<name>A0ABM8B3W6_9BACT</name>
<dbReference type="Proteomes" id="UP001317742">
    <property type="component" value="Chromosome"/>
</dbReference>
<accession>A0ABM8B3W6</accession>
<sequence length="51" mass="6173">MKLKVNTYDEIYLSRWHKTPKNMYAFIENPNQKQTPTPRNPLQRREIDNGP</sequence>
<evidence type="ECO:0000313" key="3">
    <source>
        <dbReference type="Proteomes" id="UP001317742"/>
    </source>
</evidence>
<gene>
    <name evidence="2" type="ORF">SYK_26850</name>
</gene>
<evidence type="ECO:0000313" key="2">
    <source>
        <dbReference type="EMBL" id="BDQ38325.1"/>
    </source>
</evidence>
<keyword evidence="3" id="KW-1185">Reference proteome</keyword>
<reference evidence="2 3" key="1">
    <citation type="submission" date="2022-08" db="EMBL/GenBank/DDBJ databases">
        <title>Genome Sequence of the sulphate-reducing bacterium, Pseudodesulfovibrio sp. SYK.</title>
        <authorList>
            <person name="Kondo R."/>
            <person name="Kataoka T."/>
        </authorList>
    </citation>
    <scope>NUCLEOTIDE SEQUENCE [LARGE SCALE GENOMIC DNA]</scope>
    <source>
        <strain evidence="2 3">SYK</strain>
    </source>
</reference>
<feature type="region of interest" description="Disordered" evidence="1">
    <location>
        <begin position="27"/>
        <end position="51"/>
    </location>
</feature>
<proteinExistence type="predicted"/>
<evidence type="ECO:0000256" key="1">
    <source>
        <dbReference type="SAM" id="MobiDB-lite"/>
    </source>
</evidence>